<feature type="domain" description="NAD-dependent epimerase/dehydratase" evidence="1">
    <location>
        <begin position="3"/>
        <end position="224"/>
    </location>
</feature>
<dbReference type="AlphaFoldDB" id="A0A9D5Q694"/>
<evidence type="ECO:0000259" key="1">
    <source>
        <dbReference type="Pfam" id="PF01370"/>
    </source>
</evidence>
<accession>A0A9D5Q694</accession>
<comment type="caution">
    <text evidence="2">The sequence shown here is derived from an EMBL/GenBank/DDBJ whole genome shotgun (WGS) entry which is preliminary data.</text>
</comment>
<dbReference type="SUPFAM" id="SSF51735">
    <property type="entry name" value="NAD(P)-binding Rossmann-fold domains"/>
    <property type="match status" value="1"/>
</dbReference>
<dbReference type="InterPro" id="IPR001509">
    <property type="entry name" value="Epimerase_deHydtase"/>
</dbReference>
<evidence type="ECO:0000313" key="3">
    <source>
        <dbReference type="Proteomes" id="UP000649604"/>
    </source>
</evidence>
<protein>
    <submittedName>
        <fullName evidence="2">NAD-dependent epimerase/dehydratase family protein</fullName>
    </submittedName>
</protein>
<dbReference type="Pfam" id="PF01370">
    <property type="entry name" value="Epimerase"/>
    <property type="match status" value="1"/>
</dbReference>
<proteinExistence type="predicted"/>
<name>A0A9D5Q694_9BACT</name>
<dbReference type="PANTHER" id="PTHR43245">
    <property type="entry name" value="BIFUNCTIONAL POLYMYXIN RESISTANCE PROTEIN ARNA"/>
    <property type="match status" value="1"/>
</dbReference>
<dbReference type="EMBL" id="WJJP01000419">
    <property type="protein sequence ID" value="MBD3325485.1"/>
    <property type="molecule type" value="Genomic_DNA"/>
</dbReference>
<organism evidence="2 3">
    <name type="scientific">candidate division KSB3 bacterium</name>
    <dbReference type="NCBI Taxonomy" id="2044937"/>
    <lineage>
        <taxon>Bacteria</taxon>
        <taxon>candidate division KSB3</taxon>
    </lineage>
</organism>
<reference evidence="2" key="1">
    <citation type="submission" date="2019-11" db="EMBL/GenBank/DDBJ databases">
        <title>Microbial mats filling the niche in hypersaline microbial mats.</title>
        <authorList>
            <person name="Wong H.L."/>
            <person name="Macleod F.I."/>
            <person name="White R.A. III"/>
            <person name="Burns B.P."/>
        </authorList>
    </citation>
    <scope>NUCLEOTIDE SEQUENCE</scope>
    <source>
        <strain evidence="2">Rbin_158</strain>
    </source>
</reference>
<dbReference type="Proteomes" id="UP000649604">
    <property type="component" value="Unassembled WGS sequence"/>
</dbReference>
<dbReference type="Gene3D" id="3.40.50.720">
    <property type="entry name" value="NAD(P)-binding Rossmann-like Domain"/>
    <property type="match status" value="1"/>
</dbReference>
<dbReference type="InterPro" id="IPR050177">
    <property type="entry name" value="Lipid_A_modif_metabolic_enz"/>
</dbReference>
<dbReference type="InterPro" id="IPR036291">
    <property type="entry name" value="NAD(P)-bd_dom_sf"/>
</dbReference>
<evidence type="ECO:0000313" key="2">
    <source>
        <dbReference type="EMBL" id="MBD3325485.1"/>
    </source>
</evidence>
<sequence length="317" mass="35443">MRIVVIGGTGHVGTYLVPRFVEAGHQVVCISRGQREPYQPHYAWQDVERIQIDRDAAEQDRTFGPQIQELCPDAVIDMICFTRESAKHLVSALRGKVQYLLMCGTIWIHGRSIEVPTTEAQNRRAFGDYGIKKEKLTAYLLKEARMNQFPVTVLHPGHIVGPGWVPITPLGNFNPQVFTKLAQGYEVAFPTLGMETVHHVHADDVAQAFECALDNWSAAVGEDFHVVSDAAVSLKGYAETVASWFGKEAKLKFLGGEEWSADFSEDDIQKSWDHILRSPNCSIAKAKQKLGYQPRYTSFQAVYEAVQWLIAQGIVSP</sequence>
<gene>
    <name evidence="2" type="ORF">GF339_12920</name>
</gene>